<evidence type="ECO:0000313" key="2">
    <source>
        <dbReference type="EMBL" id="KAF2197003.1"/>
    </source>
</evidence>
<dbReference type="Proteomes" id="UP000799536">
    <property type="component" value="Unassembled WGS sequence"/>
</dbReference>
<organism evidence="2 3">
    <name type="scientific">Delitschia confertaspora ATCC 74209</name>
    <dbReference type="NCBI Taxonomy" id="1513339"/>
    <lineage>
        <taxon>Eukaryota</taxon>
        <taxon>Fungi</taxon>
        <taxon>Dikarya</taxon>
        <taxon>Ascomycota</taxon>
        <taxon>Pezizomycotina</taxon>
        <taxon>Dothideomycetes</taxon>
        <taxon>Pleosporomycetidae</taxon>
        <taxon>Pleosporales</taxon>
        <taxon>Delitschiaceae</taxon>
        <taxon>Delitschia</taxon>
    </lineage>
</organism>
<feature type="chain" id="PRO_5040180623" description="Polyketide cyclase/dehydrase" evidence="1">
    <location>
        <begin position="22"/>
        <end position="203"/>
    </location>
</feature>
<dbReference type="InterPro" id="IPR023393">
    <property type="entry name" value="START-like_dom_sf"/>
</dbReference>
<dbReference type="CDD" id="cd07822">
    <property type="entry name" value="SRPBCC_4"/>
    <property type="match status" value="1"/>
</dbReference>
<reference evidence="2" key="1">
    <citation type="journal article" date="2020" name="Stud. Mycol.">
        <title>101 Dothideomycetes genomes: a test case for predicting lifestyles and emergence of pathogens.</title>
        <authorList>
            <person name="Haridas S."/>
            <person name="Albert R."/>
            <person name="Binder M."/>
            <person name="Bloem J."/>
            <person name="Labutti K."/>
            <person name="Salamov A."/>
            <person name="Andreopoulos B."/>
            <person name="Baker S."/>
            <person name="Barry K."/>
            <person name="Bills G."/>
            <person name="Bluhm B."/>
            <person name="Cannon C."/>
            <person name="Castanera R."/>
            <person name="Culley D."/>
            <person name="Daum C."/>
            <person name="Ezra D."/>
            <person name="Gonzalez J."/>
            <person name="Henrissat B."/>
            <person name="Kuo A."/>
            <person name="Liang C."/>
            <person name="Lipzen A."/>
            <person name="Lutzoni F."/>
            <person name="Magnuson J."/>
            <person name="Mondo S."/>
            <person name="Nolan M."/>
            <person name="Ohm R."/>
            <person name="Pangilinan J."/>
            <person name="Park H.-J."/>
            <person name="Ramirez L."/>
            <person name="Alfaro M."/>
            <person name="Sun H."/>
            <person name="Tritt A."/>
            <person name="Yoshinaga Y."/>
            <person name="Zwiers L.-H."/>
            <person name="Turgeon B."/>
            <person name="Goodwin S."/>
            <person name="Spatafora J."/>
            <person name="Crous P."/>
            <person name="Grigoriev I."/>
        </authorList>
    </citation>
    <scope>NUCLEOTIDE SEQUENCE</scope>
    <source>
        <strain evidence="2">ATCC 74209</strain>
    </source>
</reference>
<protein>
    <recommendedName>
        <fullName evidence="4">Polyketide cyclase/dehydrase</fullName>
    </recommendedName>
</protein>
<dbReference type="EMBL" id="ML994291">
    <property type="protein sequence ID" value="KAF2197003.1"/>
    <property type="molecule type" value="Genomic_DNA"/>
</dbReference>
<dbReference type="SUPFAM" id="SSF55961">
    <property type="entry name" value="Bet v1-like"/>
    <property type="match status" value="1"/>
</dbReference>
<comment type="caution">
    <text evidence="2">The sequence shown here is derived from an EMBL/GenBank/DDBJ whole genome shotgun (WGS) entry which is preliminary data.</text>
</comment>
<evidence type="ECO:0008006" key="4">
    <source>
        <dbReference type="Google" id="ProtNLM"/>
    </source>
</evidence>
<proteinExistence type="predicted"/>
<feature type="signal peptide" evidence="1">
    <location>
        <begin position="1"/>
        <end position="21"/>
    </location>
</feature>
<evidence type="ECO:0000256" key="1">
    <source>
        <dbReference type="SAM" id="SignalP"/>
    </source>
</evidence>
<accession>A0A9P4MRH8</accession>
<dbReference type="Gene3D" id="3.30.530.20">
    <property type="match status" value="1"/>
</dbReference>
<gene>
    <name evidence="2" type="ORF">GQ43DRAFT_444613</name>
</gene>
<name>A0A9P4MRH8_9PLEO</name>
<keyword evidence="1" id="KW-0732">Signal</keyword>
<evidence type="ECO:0000313" key="3">
    <source>
        <dbReference type="Proteomes" id="UP000799536"/>
    </source>
</evidence>
<keyword evidence="3" id="KW-1185">Reference proteome</keyword>
<dbReference type="OrthoDB" id="509124at2759"/>
<dbReference type="AlphaFoldDB" id="A0A9P4MRH8"/>
<sequence length="203" mass="22436">MAPSTRTLFALLLSAAVPALAQQTNLPPITDGVFAVSASIELNTTRDALWNALTDFPKYPEWNPFVRSAVMTNKLGIPLPADQQHPIENERLIFRVQIPALPLPVDASTPDNILHTQFSLENVTHVQPELGRLAWKYLSPEFLLDSERWTAVSELENGKVLYESREVYNGVAAGLLQDLYGNGLQESFDAQAQALKLLLEGSL</sequence>